<accession>V2XDY7</accession>
<evidence type="ECO:0008006" key="3">
    <source>
        <dbReference type="Google" id="ProtNLM"/>
    </source>
</evidence>
<reference evidence="1 2" key="1">
    <citation type="journal article" date="2014" name="BMC Genomics">
        <title>Genome and secretome analysis of the hemibiotrophic fungal pathogen, Moniliophthora roreri, which causes frosty pod rot disease of cacao: mechanisms of the biotrophic and necrotrophic phases.</title>
        <authorList>
            <person name="Meinhardt L.W."/>
            <person name="Costa G.G.L."/>
            <person name="Thomazella D.P.T."/>
            <person name="Teixeira P.J.P.L."/>
            <person name="Carazzolle M.F."/>
            <person name="Schuster S.C."/>
            <person name="Carlson J.E."/>
            <person name="Guiltinan M.J."/>
            <person name="Mieczkowski P."/>
            <person name="Farmer A."/>
            <person name="Ramaraj T."/>
            <person name="Crozier J."/>
            <person name="Davis R.E."/>
            <person name="Shao J."/>
            <person name="Melnick R.L."/>
            <person name="Pereira G.A.G."/>
            <person name="Bailey B.A."/>
        </authorList>
    </citation>
    <scope>NUCLEOTIDE SEQUENCE [LARGE SCALE GENOMIC DNA]</scope>
    <source>
        <strain evidence="1 2">MCA 2997</strain>
    </source>
</reference>
<comment type="caution">
    <text evidence="1">The sequence shown here is derived from an EMBL/GenBank/DDBJ whole genome shotgun (WGS) entry which is preliminary data.</text>
</comment>
<keyword evidence="2" id="KW-1185">Reference proteome</keyword>
<name>V2XDY7_MONRO</name>
<dbReference type="OrthoDB" id="10574578at2759"/>
<evidence type="ECO:0000313" key="2">
    <source>
        <dbReference type="Proteomes" id="UP000017559"/>
    </source>
</evidence>
<organism evidence="1 2">
    <name type="scientific">Moniliophthora roreri (strain MCA 2997)</name>
    <name type="common">Cocoa frosty pod rot fungus</name>
    <name type="synonym">Crinipellis roreri</name>
    <dbReference type="NCBI Taxonomy" id="1381753"/>
    <lineage>
        <taxon>Eukaryota</taxon>
        <taxon>Fungi</taxon>
        <taxon>Dikarya</taxon>
        <taxon>Basidiomycota</taxon>
        <taxon>Agaricomycotina</taxon>
        <taxon>Agaricomycetes</taxon>
        <taxon>Agaricomycetidae</taxon>
        <taxon>Agaricales</taxon>
        <taxon>Marasmiineae</taxon>
        <taxon>Marasmiaceae</taxon>
        <taxon>Moniliophthora</taxon>
    </lineage>
</organism>
<dbReference type="EMBL" id="AWSO01000386">
    <property type="protein sequence ID" value="ESK91056.1"/>
    <property type="molecule type" value="Genomic_DNA"/>
</dbReference>
<dbReference type="AlphaFoldDB" id="V2XDY7"/>
<dbReference type="InterPro" id="IPR032675">
    <property type="entry name" value="LRR_dom_sf"/>
</dbReference>
<proteinExistence type="predicted"/>
<evidence type="ECO:0000313" key="1">
    <source>
        <dbReference type="EMBL" id="ESK91056.1"/>
    </source>
</evidence>
<sequence>MGLQRRSACVLPPEVIDIIIGFAKELPYVCDPNEVFRKEREEQEVGDKVNRREEKEKNKQQPISVLLALSLVCRAWLPWSRKHFFTQRVAIFDIEKKPDQVELFLEILSNEDRFPKLPTILSFIKLIRVHSPAIYSGDLRLLSNLLMEMSNRGTYFRPRRLTLNQEESLPPDVFQSLTSVFSTITNLWISSGFDLDATDIIRFGTAFPELQSLDGTHPRIYHRTGVYMSGHRLPDALHTVVFDFKGLPQSLPGENSHLKPFTQWLQQHPEAHNLRDLRLYWGSTIDSEFIQSFLNICPNLEDLWFRTTRDPCVNYPDDWIDASVFDLSSVPHLRRLMIDLVPLGDHRRGTGMYVLEAVGRILHTLKSSSILIGLRINVNDYTPLSMPDWWIFIDIAMSQLPDVTLAIYAVRPLSPDEGDDEEITRAIDAAISDAFGEVLPNTREQSKLRVFCEIAAFPDDDDDDQF</sequence>
<dbReference type="Proteomes" id="UP000017559">
    <property type="component" value="Unassembled WGS sequence"/>
</dbReference>
<dbReference type="Gene3D" id="3.80.10.10">
    <property type="entry name" value="Ribonuclease Inhibitor"/>
    <property type="match status" value="1"/>
</dbReference>
<dbReference type="KEGG" id="mrr:Moror_16302"/>
<protein>
    <recommendedName>
        <fullName evidence="3">F-box domain-containing protein</fullName>
    </recommendedName>
</protein>
<dbReference type="HOGENOM" id="CLU_586720_0_0_1"/>
<dbReference type="SUPFAM" id="SSF52047">
    <property type="entry name" value="RNI-like"/>
    <property type="match status" value="1"/>
</dbReference>
<gene>
    <name evidence="1" type="ORF">Moror_16302</name>
</gene>